<name>A0A450WRT2_9GAMM</name>
<accession>A0A450WRT2</accession>
<proteinExistence type="predicted"/>
<dbReference type="InterPro" id="IPR011101">
    <property type="entry name" value="DUF5131"/>
</dbReference>
<dbReference type="AlphaFoldDB" id="A0A450WRT2"/>
<dbReference type="EMBL" id="CAADFM010000236">
    <property type="protein sequence ID" value="VFK19766.1"/>
    <property type="molecule type" value="Genomic_DNA"/>
</dbReference>
<dbReference type="Pfam" id="PF07505">
    <property type="entry name" value="DUF5131"/>
    <property type="match status" value="1"/>
</dbReference>
<evidence type="ECO:0000313" key="1">
    <source>
        <dbReference type="EMBL" id="VFK19766.1"/>
    </source>
</evidence>
<dbReference type="EMBL" id="CAADFP010000248">
    <property type="protein sequence ID" value="VFK34159.1"/>
    <property type="molecule type" value="Genomic_DNA"/>
</dbReference>
<gene>
    <name evidence="1" type="ORF">BECKLPF1236A_GA0070988_102365</name>
    <name evidence="2" type="ORF">BECKLPF1236C_GA0070990_102485</name>
</gene>
<sequence length="160" mass="18625">MEQPLHRRKPTLYFVNSMSDLFHEEIPDRFLDRVFSVIEETSHHIYQILTKRSDRLRRYFAGCVIPENTWLGVSVEDRRHRIPRIEDLRGINASVRFISAKPLLEDIGEIDLDGIHWVITGRESGPKAGQPNETIPLLTERRTEVFGSQIKFVFVEIALS</sequence>
<evidence type="ECO:0000313" key="2">
    <source>
        <dbReference type="EMBL" id="VFK34159.1"/>
    </source>
</evidence>
<organism evidence="1">
    <name type="scientific">Candidatus Kentrum sp. LPFa</name>
    <dbReference type="NCBI Taxonomy" id="2126335"/>
    <lineage>
        <taxon>Bacteria</taxon>
        <taxon>Pseudomonadati</taxon>
        <taxon>Pseudomonadota</taxon>
        <taxon>Gammaproteobacteria</taxon>
        <taxon>Candidatus Kentrum</taxon>
    </lineage>
</organism>
<protein>
    <submittedName>
        <fullName evidence="1">Phage protein Gp37/Gp68</fullName>
    </submittedName>
</protein>
<reference evidence="1" key="1">
    <citation type="submission" date="2019-02" db="EMBL/GenBank/DDBJ databases">
        <authorList>
            <person name="Gruber-Vodicka R. H."/>
            <person name="Seah K. B. B."/>
        </authorList>
    </citation>
    <scope>NUCLEOTIDE SEQUENCE</scope>
    <source>
        <strain evidence="1">BECK_S312</strain>
        <strain evidence="2">BECK_S426</strain>
    </source>
</reference>